<organism evidence="5 6">
    <name type="scientific">Modicisalibacter luteus</name>
    <dbReference type="NCBI Taxonomy" id="453962"/>
    <lineage>
        <taxon>Bacteria</taxon>
        <taxon>Pseudomonadati</taxon>
        <taxon>Pseudomonadota</taxon>
        <taxon>Gammaproteobacteria</taxon>
        <taxon>Oceanospirillales</taxon>
        <taxon>Halomonadaceae</taxon>
        <taxon>Modicisalibacter</taxon>
    </lineage>
</organism>
<feature type="domain" description="PAC" evidence="2">
    <location>
        <begin position="94"/>
        <end position="149"/>
    </location>
</feature>
<name>A0ABV7LZC7_9GAMM</name>
<dbReference type="PANTHER" id="PTHR44757">
    <property type="entry name" value="DIGUANYLATE CYCLASE DGCP"/>
    <property type="match status" value="1"/>
</dbReference>
<dbReference type="PROSITE" id="PS50887">
    <property type="entry name" value="GGDEF"/>
    <property type="match status" value="1"/>
</dbReference>
<dbReference type="RefSeq" id="WP_019017210.1">
    <property type="nucleotide sequence ID" value="NZ_BMXD01000003.1"/>
</dbReference>
<keyword evidence="6" id="KW-1185">Reference proteome</keyword>
<gene>
    <name evidence="5" type="ORF">ACFOEI_06755</name>
</gene>
<dbReference type="InterPro" id="IPR001633">
    <property type="entry name" value="EAL_dom"/>
</dbReference>
<dbReference type="SMART" id="SM00091">
    <property type="entry name" value="PAS"/>
    <property type="match status" value="1"/>
</dbReference>
<reference evidence="6" key="1">
    <citation type="journal article" date="2019" name="Int. J. Syst. Evol. Microbiol.">
        <title>The Global Catalogue of Microorganisms (GCM) 10K type strain sequencing project: providing services to taxonomists for standard genome sequencing and annotation.</title>
        <authorList>
            <consortium name="The Broad Institute Genomics Platform"/>
            <consortium name="The Broad Institute Genome Sequencing Center for Infectious Disease"/>
            <person name="Wu L."/>
            <person name="Ma J."/>
        </authorList>
    </citation>
    <scope>NUCLEOTIDE SEQUENCE [LARGE SCALE GENOMIC DNA]</scope>
    <source>
        <strain evidence="6">KCTC 12847</strain>
    </source>
</reference>
<dbReference type="SUPFAM" id="SSF55073">
    <property type="entry name" value="Nucleotide cyclase"/>
    <property type="match status" value="1"/>
</dbReference>
<evidence type="ECO:0000259" key="3">
    <source>
        <dbReference type="PROSITE" id="PS50883"/>
    </source>
</evidence>
<dbReference type="SMART" id="SM00267">
    <property type="entry name" value="GGDEF"/>
    <property type="match status" value="1"/>
</dbReference>
<dbReference type="NCBIfam" id="TIGR00254">
    <property type="entry name" value="GGDEF"/>
    <property type="match status" value="1"/>
</dbReference>
<dbReference type="PROSITE" id="PS50112">
    <property type="entry name" value="PAS"/>
    <property type="match status" value="1"/>
</dbReference>
<dbReference type="SMART" id="SM00052">
    <property type="entry name" value="EAL"/>
    <property type="match status" value="1"/>
</dbReference>
<dbReference type="InterPro" id="IPR035965">
    <property type="entry name" value="PAS-like_dom_sf"/>
</dbReference>
<dbReference type="NCBIfam" id="TIGR00229">
    <property type="entry name" value="sensory_box"/>
    <property type="match status" value="1"/>
</dbReference>
<dbReference type="Gene3D" id="3.30.450.20">
    <property type="entry name" value="PAS domain"/>
    <property type="match status" value="1"/>
</dbReference>
<evidence type="ECO:0000259" key="1">
    <source>
        <dbReference type="PROSITE" id="PS50112"/>
    </source>
</evidence>
<dbReference type="Proteomes" id="UP001595640">
    <property type="component" value="Unassembled WGS sequence"/>
</dbReference>
<dbReference type="EMBL" id="JBHRUH010000012">
    <property type="protein sequence ID" value="MFC3291764.1"/>
    <property type="molecule type" value="Genomic_DNA"/>
</dbReference>
<dbReference type="PROSITE" id="PS50113">
    <property type="entry name" value="PAC"/>
    <property type="match status" value="1"/>
</dbReference>
<feature type="domain" description="GGDEF" evidence="4">
    <location>
        <begin position="181"/>
        <end position="315"/>
    </location>
</feature>
<proteinExistence type="predicted"/>
<dbReference type="Pfam" id="PF13426">
    <property type="entry name" value="PAS_9"/>
    <property type="match status" value="1"/>
</dbReference>
<evidence type="ECO:0000313" key="6">
    <source>
        <dbReference type="Proteomes" id="UP001595640"/>
    </source>
</evidence>
<dbReference type="InterPro" id="IPR000014">
    <property type="entry name" value="PAS"/>
</dbReference>
<dbReference type="CDD" id="cd01949">
    <property type="entry name" value="GGDEF"/>
    <property type="match status" value="1"/>
</dbReference>
<dbReference type="Pfam" id="PF00990">
    <property type="entry name" value="GGDEF"/>
    <property type="match status" value="1"/>
</dbReference>
<protein>
    <submittedName>
        <fullName evidence="5">Bifunctional diguanylate cyclase/phosphodiesterase</fullName>
    </submittedName>
</protein>
<dbReference type="InterPro" id="IPR035919">
    <property type="entry name" value="EAL_sf"/>
</dbReference>
<evidence type="ECO:0000259" key="2">
    <source>
        <dbReference type="PROSITE" id="PS50113"/>
    </source>
</evidence>
<evidence type="ECO:0000313" key="5">
    <source>
        <dbReference type="EMBL" id="MFC3291764.1"/>
    </source>
</evidence>
<dbReference type="InterPro" id="IPR029787">
    <property type="entry name" value="Nucleotide_cyclase"/>
</dbReference>
<evidence type="ECO:0000259" key="4">
    <source>
        <dbReference type="PROSITE" id="PS50887"/>
    </source>
</evidence>
<dbReference type="PANTHER" id="PTHR44757:SF2">
    <property type="entry name" value="BIOFILM ARCHITECTURE MAINTENANCE PROTEIN MBAA"/>
    <property type="match status" value="1"/>
</dbReference>
<dbReference type="InterPro" id="IPR052155">
    <property type="entry name" value="Biofilm_reg_signaling"/>
</dbReference>
<dbReference type="SUPFAM" id="SSF141868">
    <property type="entry name" value="EAL domain-like"/>
    <property type="match status" value="1"/>
</dbReference>
<dbReference type="Gene3D" id="3.30.70.270">
    <property type="match status" value="1"/>
</dbReference>
<dbReference type="CDD" id="cd00130">
    <property type="entry name" value="PAS"/>
    <property type="match status" value="1"/>
</dbReference>
<dbReference type="Gene3D" id="3.20.20.450">
    <property type="entry name" value="EAL domain"/>
    <property type="match status" value="1"/>
</dbReference>
<feature type="domain" description="EAL" evidence="3">
    <location>
        <begin position="321"/>
        <end position="574"/>
    </location>
</feature>
<comment type="caution">
    <text evidence="5">The sequence shown here is derived from an EMBL/GenBank/DDBJ whole genome shotgun (WGS) entry which is preliminary data.</text>
</comment>
<accession>A0ABV7LZC7</accession>
<dbReference type="SMART" id="SM00086">
    <property type="entry name" value="PAC"/>
    <property type="match status" value="1"/>
</dbReference>
<dbReference type="SUPFAM" id="SSF55785">
    <property type="entry name" value="PYP-like sensor domain (PAS domain)"/>
    <property type="match status" value="1"/>
</dbReference>
<dbReference type="InterPro" id="IPR000700">
    <property type="entry name" value="PAS-assoc_C"/>
</dbReference>
<dbReference type="Pfam" id="PF00563">
    <property type="entry name" value="EAL"/>
    <property type="match status" value="1"/>
</dbReference>
<dbReference type="InterPro" id="IPR001610">
    <property type="entry name" value="PAC"/>
</dbReference>
<dbReference type="InterPro" id="IPR000160">
    <property type="entry name" value="GGDEF_dom"/>
</dbReference>
<dbReference type="CDD" id="cd01948">
    <property type="entry name" value="EAL"/>
    <property type="match status" value="1"/>
</dbReference>
<feature type="domain" description="PAS" evidence="1">
    <location>
        <begin position="24"/>
        <end position="69"/>
    </location>
</feature>
<dbReference type="InterPro" id="IPR043128">
    <property type="entry name" value="Rev_trsase/Diguanyl_cyclase"/>
</dbReference>
<sequence length="593" mass="66321">MTHSLSEQPMNATSPNRPLHTLPQPWLLRSVFAHCQEGILVTDAHKTIIDANPAFTLITGFTREEVIGKKPHILSSGRHTALFYQNMFIDVAEQGFWSGIIKNRHKDGSHFIAQTTITAVYNDAGKLSHYFSIFRDVTQHQLSQARLERLAIHDPLTHLYNQEHFTNALGNLCEGLRYTEAGLALLFMDLDDFERVNDRHGHTAGDELLVEISHRLKRMMRSIDLVARFGGDEFMVALPGMASLDMAESIASRVLREIMRPYILSNGQCVQVSGSIGIVFATHPGSTAETLMDMADAAMHDAKQNGKNCTVTAQDSPESRSNDTFIRIRNAFEQGELTLYYQPIIRLADLKTVGFEALARWHHPSLGTLGPKHFVDVLTCSSLCHPFAQWLIRKAGRLARRFQDLNTQAVIGVNLTQEQIEAGFFLRTLGETRDELGLVSPFVTIEIHESSQFHDLDLTGNQLHEACQLGATVALDDFGTGISSVTYAAELPIDTLKIDRTMIKSLVHRPDQREFVRGVTLMAQAMQRQVLAEGVESEAQLNLLRELGCDLAQGFYLGRPMPEEELERYYLAPKATPRYPLVPLGNSHATAIR</sequence>
<dbReference type="PROSITE" id="PS50883">
    <property type="entry name" value="EAL"/>
    <property type="match status" value="1"/>
</dbReference>